<evidence type="ECO:0000313" key="5">
    <source>
        <dbReference type="EMBL" id="EPY05865.1"/>
    </source>
</evidence>
<sequence>MRYIYKLFHEKSGTEFNAIYQKRIDYETTERLGLYIKPMNQPHVFELYYVPTNEMIKMIHQIHVISREFETTFKQLPAVAQQQFIMECLVEELYNTNELEGIRSSREEIARSTKEVLFNRKTKQRFESMIKSYMRLLQNDIRFPKVPQDVRLIYDDITNGEIETQELPDGDIFRKDTTYILKKSGTGKVVHQGITPESEIIHKTNDLLKFLNDNEEIPTIIKVAVGHYYFGYIHPFYDGNGRTSRFISSMYLCADFGNSSALSLSRGCNKYRNKYLEAFEITNSIKSRGELNCFIESFITIILKALIQMNAELKEKSELLQIAQKKLKMEPRLTDKDQIYFEILYVLAQNYFFDSSSGLTIKELAKIFEKSEATLRKIMKELNGLSLVEQKGERPIYYCIQQKYFEV</sequence>
<dbReference type="InterPro" id="IPR040198">
    <property type="entry name" value="Fido_containing"/>
</dbReference>
<proteinExistence type="predicted"/>
<dbReference type="Gene3D" id="1.10.3290.10">
    <property type="entry name" value="Fido-like domain"/>
    <property type="match status" value="1"/>
</dbReference>
<comment type="caution">
    <text evidence="5">The sequence shown here is derived from an EMBL/GenBank/DDBJ whole genome shotgun (WGS) entry which is preliminary data.</text>
</comment>
<dbReference type="InterPro" id="IPR003812">
    <property type="entry name" value="Fido"/>
</dbReference>
<dbReference type="Gene3D" id="1.10.10.10">
    <property type="entry name" value="Winged helix-like DNA-binding domain superfamily/Winged helix DNA-binding domain"/>
    <property type="match status" value="1"/>
</dbReference>
<evidence type="ECO:0000256" key="3">
    <source>
        <dbReference type="SAM" id="Coils"/>
    </source>
</evidence>
<dbReference type="RefSeq" id="WP_021260777.1">
    <property type="nucleotide sequence ID" value="NZ_ATMT01000060.1"/>
</dbReference>
<feature type="binding site" evidence="2">
    <location>
        <begin position="238"/>
        <end position="245"/>
    </location>
    <ligand>
        <name>ATP</name>
        <dbReference type="ChEBI" id="CHEBI:30616"/>
    </ligand>
</feature>
<dbReference type="AlphaFoldDB" id="S9U5U6"/>
<feature type="coiled-coil region" evidence="3">
    <location>
        <begin position="303"/>
        <end position="330"/>
    </location>
</feature>
<dbReference type="PANTHER" id="PTHR13504">
    <property type="entry name" value="FIDO DOMAIN-CONTAINING PROTEIN DDB_G0283145"/>
    <property type="match status" value="1"/>
</dbReference>
<organism evidence="5 6">
    <name type="scientific">Paenibacillus alvei TS-15</name>
    <dbReference type="NCBI Taxonomy" id="1117108"/>
    <lineage>
        <taxon>Bacteria</taxon>
        <taxon>Bacillati</taxon>
        <taxon>Bacillota</taxon>
        <taxon>Bacilli</taxon>
        <taxon>Bacillales</taxon>
        <taxon>Paenibacillaceae</taxon>
        <taxon>Paenibacillus</taxon>
    </lineage>
</organism>
<dbReference type="PATRIC" id="fig|1117108.3.peg.3597"/>
<evidence type="ECO:0000256" key="1">
    <source>
        <dbReference type="PIRSR" id="PIRSR640198-1"/>
    </source>
</evidence>
<keyword evidence="3" id="KW-0175">Coiled coil</keyword>
<evidence type="ECO:0000259" key="4">
    <source>
        <dbReference type="PROSITE" id="PS51459"/>
    </source>
</evidence>
<gene>
    <name evidence="5" type="ORF">PAALTS15_17451</name>
</gene>
<dbReference type="Pfam" id="PF02661">
    <property type="entry name" value="Fic"/>
    <property type="match status" value="1"/>
</dbReference>
<dbReference type="EMBL" id="ATMT01000060">
    <property type="protein sequence ID" value="EPY05865.1"/>
    <property type="molecule type" value="Genomic_DNA"/>
</dbReference>
<keyword evidence="2" id="KW-0067">ATP-binding</keyword>
<dbReference type="Proteomes" id="UP000015344">
    <property type="component" value="Unassembled WGS sequence"/>
</dbReference>
<evidence type="ECO:0000313" key="6">
    <source>
        <dbReference type="Proteomes" id="UP000015344"/>
    </source>
</evidence>
<dbReference type="eggNOG" id="COG3177">
    <property type="taxonomic scope" value="Bacteria"/>
</dbReference>
<feature type="domain" description="Fido" evidence="4">
    <location>
        <begin position="145"/>
        <end position="297"/>
    </location>
</feature>
<accession>S9U5U6</accession>
<evidence type="ECO:0000256" key="2">
    <source>
        <dbReference type="PIRSR" id="PIRSR640198-2"/>
    </source>
</evidence>
<keyword evidence="2" id="KW-0547">Nucleotide-binding</keyword>
<feature type="active site" evidence="1">
    <location>
        <position position="234"/>
    </location>
</feature>
<dbReference type="SUPFAM" id="SSF140931">
    <property type="entry name" value="Fic-like"/>
    <property type="match status" value="1"/>
</dbReference>
<protein>
    <recommendedName>
        <fullName evidence="4">Fido domain-containing protein</fullName>
    </recommendedName>
</protein>
<dbReference type="InterPro" id="IPR036597">
    <property type="entry name" value="Fido-like_dom_sf"/>
</dbReference>
<dbReference type="PANTHER" id="PTHR13504:SF40">
    <property type="entry name" value="FIDO DOMAIN-CONTAINING PROTEIN"/>
    <property type="match status" value="1"/>
</dbReference>
<name>S9U5U6_PAEAL</name>
<dbReference type="PROSITE" id="PS51459">
    <property type="entry name" value="FIDO"/>
    <property type="match status" value="1"/>
</dbReference>
<dbReference type="InterPro" id="IPR036388">
    <property type="entry name" value="WH-like_DNA-bd_sf"/>
</dbReference>
<dbReference type="GO" id="GO:0005524">
    <property type="term" value="F:ATP binding"/>
    <property type="evidence" value="ECO:0007669"/>
    <property type="project" value="UniProtKB-KW"/>
</dbReference>
<reference evidence="5 6" key="1">
    <citation type="submission" date="2013-05" db="EMBL/GenBank/DDBJ databases">
        <authorList>
            <person name="Strain E.A."/>
            <person name="Brown E."/>
            <person name="Allard M.W."/>
            <person name="Luo Y.L."/>
        </authorList>
    </citation>
    <scope>NUCLEOTIDE SEQUENCE [LARGE SCALE GENOMIC DNA]</scope>
    <source>
        <strain evidence="5 6">TS-15</strain>
    </source>
</reference>